<keyword evidence="2" id="KW-1185">Reference proteome</keyword>
<accession>A0A286E651</accession>
<dbReference type="InterPro" id="IPR036188">
    <property type="entry name" value="FAD/NAD-bd_sf"/>
</dbReference>
<evidence type="ECO:0000313" key="1">
    <source>
        <dbReference type="EMBL" id="SOD66382.1"/>
    </source>
</evidence>
<dbReference type="PANTHER" id="PTHR43422">
    <property type="entry name" value="THIAMINE THIAZOLE SYNTHASE"/>
    <property type="match status" value="1"/>
</dbReference>
<dbReference type="SUPFAM" id="SSF51905">
    <property type="entry name" value="FAD/NAD(P)-binding domain"/>
    <property type="match status" value="1"/>
</dbReference>
<dbReference type="Proteomes" id="UP000219072">
    <property type="component" value="Unassembled WGS sequence"/>
</dbReference>
<proteinExistence type="predicted"/>
<dbReference type="AlphaFoldDB" id="A0A286E651"/>
<sequence>MAGLLTARVLAEAYDDVIVVERDPLTDHDCSVPHVCPRRGVPQDYHVHGLLTRGRLLIEEMFPGITDELLASGAVAGDVTDDVLWVVNGRHLPRTHSDMLMLSLSRPHLEQRVRARVRALPNVRFLVRHSAVAPLLAPGERRVVGVTVTDTAGTRDLRGDLVVDTTGWRSRTPTWLERLGYPEVEEERQNVGVGYATQYFRLTPDAMKGVISEMVAASPASPRGAMSLRIEGGRTVVTAFGFRGDHAPTDPEAYLAYLKSLSAPDIYETVRGQEPLADPVAFRFPYNMRRRYERLTDLPEGLLVLGDAVCRLNPIYGQGTTVAALETTVLRDHVTRFGGARPTDYFAAIAEHAVDDVWHQTTSTDLAFPGVEGERTEAWRQRQESMGELLDAAVHDPSLLTAYARVIYLMDPPSALAQPRIRRAVRAARENEQPRAGI</sequence>
<gene>
    <name evidence="1" type="ORF">SAMN06297387_12559</name>
</gene>
<evidence type="ECO:0000313" key="2">
    <source>
        <dbReference type="Proteomes" id="UP000219072"/>
    </source>
</evidence>
<reference evidence="1 2" key="1">
    <citation type="submission" date="2017-09" db="EMBL/GenBank/DDBJ databases">
        <authorList>
            <person name="Ehlers B."/>
            <person name="Leendertz F.H."/>
        </authorList>
    </citation>
    <scope>NUCLEOTIDE SEQUENCE [LARGE SCALE GENOMIC DNA]</scope>
    <source>
        <strain evidence="1 2">CGMCC 4.7095</strain>
    </source>
</reference>
<name>A0A286E651_9ACTN</name>
<organism evidence="1 2">
    <name type="scientific">Streptomyces zhaozhouensis</name>
    <dbReference type="NCBI Taxonomy" id="1300267"/>
    <lineage>
        <taxon>Bacteria</taxon>
        <taxon>Bacillati</taxon>
        <taxon>Actinomycetota</taxon>
        <taxon>Actinomycetes</taxon>
        <taxon>Kitasatosporales</taxon>
        <taxon>Streptomycetaceae</taxon>
        <taxon>Streptomyces</taxon>
    </lineage>
</organism>
<dbReference type="Gene3D" id="3.50.50.60">
    <property type="entry name" value="FAD/NAD(P)-binding domain"/>
    <property type="match status" value="1"/>
</dbReference>
<protein>
    <submittedName>
        <fullName evidence="1">2-polyprenyl-6-methoxyphenol hydroxylase</fullName>
    </submittedName>
</protein>
<dbReference type="EMBL" id="OCNE01000025">
    <property type="protein sequence ID" value="SOD66382.1"/>
    <property type="molecule type" value="Genomic_DNA"/>
</dbReference>
<dbReference type="PANTHER" id="PTHR43422:SF3">
    <property type="entry name" value="THIAMINE THIAZOLE SYNTHASE"/>
    <property type="match status" value="1"/>
</dbReference>